<protein>
    <submittedName>
        <fullName evidence="4">Uncharacterized protein</fullName>
    </submittedName>
</protein>
<keyword evidence="3" id="KW-0812">Transmembrane</keyword>
<dbReference type="RefSeq" id="WP_058642035.1">
    <property type="nucleotide sequence ID" value="NZ_LDSL01000064.1"/>
</dbReference>
<evidence type="ECO:0000256" key="2">
    <source>
        <dbReference type="SAM" id="MobiDB-lite"/>
    </source>
</evidence>
<reference evidence="4 5" key="1">
    <citation type="journal article" date="2016" name="Front. Microbiol.">
        <title>Genomic Resource of Rice Seed Associated Bacteria.</title>
        <authorList>
            <person name="Midha S."/>
            <person name="Bansal K."/>
            <person name="Sharma S."/>
            <person name="Kumar N."/>
            <person name="Patil P.P."/>
            <person name="Chaudhry V."/>
            <person name="Patil P.B."/>
        </authorList>
    </citation>
    <scope>NUCLEOTIDE SEQUENCE [LARGE SCALE GENOMIC DNA]</scope>
    <source>
        <strain evidence="4 5">NS331</strain>
    </source>
</reference>
<evidence type="ECO:0000256" key="1">
    <source>
        <dbReference type="SAM" id="Coils"/>
    </source>
</evidence>
<evidence type="ECO:0000313" key="5">
    <source>
        <dbReference type="Proteomes" id="UP000072741"/>
    </source>
</evidence>
<keyword evidence="5" id="KW-1185">Reference proteome</keyword>
<keyword evidence="1" id="KW-0175">Coiled coil</keyword>
<evidence type="ECO:0000313" key="4">
    <source>
        <dbReference type="EMBL" id="KTT21889.1"/>
    </source>
</evidence>
<name>A0A147GWV6_9BURK</name>
<gene>
    <name evidence="4" type="ORF">NS331_11035</name>
</gene>
<feature type="transmembrane region" description="Helical" evidence="3">
    <location>
        <begin position="6"/>
        <end position="29"/>
    </location>
</feature>
<dbReference type="Proteomes" id="UP000072741">
    <property type="component" value="Unassembled WGS sequence"/>
</dbReference>
<proteinExistence type="predicted"/>
<keyword evidence="3" id="KW-1133">Transmembrane helix</keyword>
<dbReference type="EMBL" id="LDSL01000064">
    <property type="protein sequence ID" value="KTT21889.1"/>
    <property type="molecule type" value="Genomic_DNA"/>
</dbReference>
<organism evidence="4 5">
    <name type="scientific">Pseudacidovorax intermedius</name>
    <dbReference type="NCBI Taxonomy" id="433924"/>
    <lineage>
        <taxon>Bacteria</taxon>
        <taxon>Pseudomonadati</taxon>
        <taxon>Pseudomonadota</taxon>
        <taxon>Betaproteobacteria</taxon>
        <taxon>Burkholderiales</taxon>
        <taxon>Comamonadaceae</taxon>
        <taxon>Pseudacidovorax</taxon>
    </lineage>
</organism>
<feature type="coiled-coil region" evidence="1">
    <location>
        <begin position="49"/>
        <end position="76"/>
    </location>
</feature>
<comment type="caution">
    <text evidence="4">The sequence shown here is derived from an EMBL/GenBank/DDBJ whole genome shotgun (WGS) entry which is preliminary data.</text>
</comment>
<keyword evidence="3" id="KW-0472">Membrane</keyword>
<feature type="compositionally biased region" description="Low complexity" evidence="2">
    <location>
        <begin position="113"/>
        <end position="128"/>
    </location>
</feature>
<evidence type="ECO:0000256" key="3">
    <source>
        <dbReference type="SAM" id="Phobius"/>
    </source>
</evidence>
<dbReference type="AlphaFoldDB" id="A0A147GWV6"/>
<feature type="region of interest" description="Disordered" evidence="2">
    <location>
        <begin position="113"/>
        <end position="141"/>
    </location>
</feature>
<accession>A0A147GWV6</accession>
<sequence length="221" mass="23325">MTGFKSYLWAVVAMLVFAAMLFGLGALAYHAGDSAGQTRERVVWVKKERDQAQAFAKQLDAEVKRAQQASAALNRSLIALNDSYAALEGKYRDVLARVPLLAPAVVRPVRVAGGASSGPPTAAQPASADAGPDDPQRGGVDPDRFRLSLAAVWMWNSSLAGADVPAHTCGSADTSEQACAADSGLSLADAWANHHANAKSCATDRTRFRALIEFLTESPTQ</sequence>